<reference evidence="2" key="1">
    <citation type="journal article" date="2022" name="Int. J. Mol. Sci.">
        <title>Draft Genome of Tanacetum Coccineum: Genomic Comparison of Closely Related Tanacetum-Family Plants.</title>
        <authorList>
            <person name="Yamashiro T."/>
            <person name="Shiraishi A."/>
            <person name="Nakayama K."/>
            <person name="Satake H."/>
        </authorList>
    </citation>
    <scope>NUCLEOTIDE SEQUENCE</scope>
</reference>
<keyword evidence="3" id="KW-1185">Reference proteome</keyword>
<feature type="region of interest" description="Disordered" evidence="1">
    <location>
        <begin position="21"/>
        <end position="109"/>
    </location>
</feature>
<evidence type="ECO:0000256" key="1">
    <source>
        <dbReference type="SAM" id="MobiDB-lite"/>
    </source>
</evidence>
<evidence type="ECO:0000313" key="2">
    <source>
        <dbReference type="EMBL" id="GJS57752.1"/>
    </source>
</evidence>
<reference evidence="2" key="2">
    <citation type="submission" date="2022-01" db="EMBL/GenBank/DDBJ databases">
        <authorList>
            <person name="Yamashiro T."/>
            <person name="Shiraishi A."/>
            <person name="Satake H."/>
            <person name="Nakayama K."/>
        </authorList>
    </citation>
    <scope>NUCLEOTIDE SEQUENCE</scope>
</reference>
<name>A0ABQ4WXW3_9ASTR</name>
<sequence length="109" mass="13081">MFMWITVLIMAKYKTLESYFKRKPEDASVIVNQENKRSRVSTDEPEQHQNQPHDEPPQHKNQPHVEPHQHQCQPESKTTEEMDSSDLERDPAKRKPMWDYPVNEREQVQ</sequence>
<gene>
    <name evidence="2" type="ORF">Tco_0652536</name>
</gene>
<comment type="caution">
    <text evidence="2">The sequence shown here is derived from an EMBL/GenBank/DDBJ whole genome shotgun (WGS) entry which is preliminary data.</text>
</comment>
<dbReference type="Proteomes" id="UP001151760">
    <property type="component" value="Unassembled WGS sequence"/>
</dbReference>
<accession>A0ABQ4WXW3</accession>
<feature type="compositionally biased region" description="Basic and acidic residues" evidence="1">
    <location>
        <begin position="86"/>
        <end position="109"/>
    </location>
</feature>
<organism evidence="2 3">
    <name type="scientific">Tanacetum coccineum</name>
    <dbReference type="NCBI Taxonomy" id="301880"/>
    <lineage>
        <taxon>Eukaryota</taxon>
        <taxon>Viridiplantae</taxon>
        <taxon>Streptophyta</taxon>
        <taxon>Embryophyta</taxon>
        <taxon>Tracheophyta</taxon>
        <taxon>Spermatophyta</taxon>
        <taxon>Magnoliopsida</taxon>
        <taxon>eudicotyledons</taxon>
        <taxon>Gunneridae</taxon>
        <taxon>Pentapetalae</taxon>
        <taxon>asterids</taxon>
        <taxon>campanulids</taxon>
        <taxon>Asterales</taxon>
        <taxon>Asteraceae</taxon>
        <taxon>Asteroideae</taxon>
        <taxon>Anthemideae</taxon>
        <taxon>Anthemidinae</taxon>
        <taxon>Tanacetum</taxon>
    </lineage>
</organism>
<evidence type="ECO:0000313" key="3">
    <source>
        <dbReference type="Proteomes" id="UP001151760"/>
    </source>
</evidence>
<feature type="compositionally biased region" description="Basic and acidic residues" evidence="1">
    <location>
        <begin position="34"/>
        <end position="69"/>
    </location>
</feature>
<proteinExistence type="predicted"/>
<dbReference type="EMBL" id="BQNB010009029">
    <property type="protein sequence ID" value="GJS57752.1"/>
    <property type="molecule type" value="Genomic_DNA"/>
</dbReference>
<protein>
    <submittedName>
        <fullName evidence="2">Uncharacterized protein</fullName>
    </submittedName>
</protein>